<proteinExistence type="predicted"/>
<evidence type="ECO:0000313" key="2">
    <source>
        <dbReference type="Proteomes" id="UP000542674"/>
    </source>
</evidence>
<accession>A0A7W7WUU0</accession>
<comment type="caution">
    <text evidence="1">The sequence shown here is derived from an EMBL/GenBank/DDBJ whole genome shotgun (WGS) entry which is preliminary data.</text>
</comment>
<sequence>MRILRSDYETTVVEALKETVDALVETINRGSVKRSSDCTDKIGQTTFGVDLIQYVAGRVWVEEPPVTDPNTDTVLSRRGHAEQVVRWAVRTMDNNGTHYADTDDRTEADARYEYEVRQLADCAEQGTVWWHRTDVDGVPQCKFAYTIETHEIDGDWQRVESDRDMLGENEYGGQEDHEDAALRLAGRYVDEWDLDDTAAYDAVRVTVRRDGDDPILVVTVTTEGHDTVHAARPTGDDA</sequence>
<name>A0A7W7WUU0_9PSEU</name>
<dbReference type="EMBL" id="JACHJS010000001">
    <property type="protein sequence ID" value="MBB4963783.1"/>
    <property type="molecule type" value="Genomic_DNA"/>
</dbReference>
<dbReference type="AlphaFoldDB" id="A0A7W7WUU0"/>
<dbReference type="RefSeq" id="WP_184666528.1">
    <property type="nucleotide sequence ID" value="NZ_BAABAI010000034.1"/>
</dbReference>
<reference evidence="1 2" key="1">
    <citation type="submission" date="2020-08" db="EMBL/GenBank/DDBJ databases">
        <title>Sequencing the genomes of 1000 actinobacteria strains.</title>
        <authorList>
            <person name="Klenk H.-P."/>
        </authorList>
    </citation>
    <scope>NUCLEOTIDE SEQUENCE [LARGE SCALE GENOMIC DNA]</scope>
    <source>
        <strain evidence="1 2">DSM 45084</strain>
    </source>
</reference>
<keyword evidence="2" id="KW-1185">Reference proteome</keyword>
<organism evidence="1 2">
    <name type="scientific">Saccharothrix violaceirubra</name>
    <dbReference type="NCBI Taxonomy" id="413306"/>
    <lineage>
        <taxon>Bacteria</taxon>
        <taxon>Bacillati</taxon>
        <taxon>Actinomycetota</taxon>
        <taxon>Actinomycetes</taxon>
        <taxon>Pseudonocardiales</taxon>
        <taxon>Pseudonocardiaceae</taxon>
        <taxon>Saccharothrix</taxon>
    </lineage>
</organism>
<protein>
    <submittedName>
        <fullName evidence="1">Uncharacterized protein</fullName>
    </submittedName>
</protein>
<evidence type="ECO:0000313" key="1">
    <source>
        <dbReference type="EMBL" id="MBB4963783.1"/>
    </source>
</evidence>
<dbReference type="Proteomes" id="UP000542674">
    <property type="component" value="Unassembled WGS sequence"/>
</dbReference>
<gene>
    <name evidence="1" type="ORF">F4559_001142</name>
</gene>